<evidence type="ECO:0000256" key="1">
    <source>
        <dbReference type="SAM" id="Phobius"/>
    </source>
</evidence>
<dbReference type="Proteomes" id="UP001140206">
    <property type="component" value="Chromosome 1"/>
</dbReference>
<dbReference type="InterPro" id="IPR005592">
    <property type="entry name" value="Mono/diacylglycerol_lipase_N"/>
</dbReference>
<dbReference type="Gene3D" id="3.40.50.1820">
    <property type="entry name" value="alpha/beta hydrolase"/>
    <property type="match status" value="1"/>
</dbReference>
<dbReference type="Pfam" id="PF03893">
    <property type="entry name" value="Lipase3_N"/>
    <property type="match status" value="1"/>
</dbReference>
<organism evidence="4 5">
    <name type="scientific">Rhynchospora pubera</name>
    <dbReference type="NCBI Taxonomy" id="906938"/>
    <lineage>
        <taxon>Eukaryota</taxon>
        <taxon>Viridiplantae</taxon>
        <taxon>Streptophyta</taxon>
        <taxon>Embryophyta</taxon>
        <taxon>Tracheophyta</taxon>
        <taxon>Spermatophyta</taxon>
        <taxon>Magnoliopsida</taxon>
        <taxon>Liliopsida</taxon>
        <taxon>Poales</taxon>
        <taxon>Cyperaceae</taxon>
        <taxon>Cyperoideae</taxon>
        <taxon>Rhynchosporeae</taxon>
        <taxon>Rhynchospora</taxon>
    </lineage>
</organism>
<feature type="domain" description="Fungal lipase-type" evidence="2">
    <location>
        <begin position="106"/>
        <end position="231"/>
    </location>
</feature>
<sequence>MSASCGALECMLCLGCTRWAWRRCTFAGSNDSESWPLATLSDFSAIPRFTLFSLSSYSSASPELPSTATLYKYASSPPFSPPYAIYTDQSYKEIILAVQGLGLSRKEDYRLLLDNPPGSQPFKGGFVHRGLLRAATWLLEQEGETIRQLMHEGGKQWRFVVVGHSLGAGVAALTAVLAANDLGRYGCETREQVQCFIMAPPRCMSLSLAVEYTDVISSVILQDDFLPRTATPLQHIFGSIFCLPCLLFFFCMRDTFTSEETKLKDPTRLYAPGKIFHIVERKYCRCGRFPPQVRTGVPTQGSFEHIVLSCNSIFDHGIIWIEKEARKSLELIEKVEEISINPPLEQRMERLTHPDQQAVDAFDIDQSVTSVGTSGSDDNSSLITTDWDEIVENISKEDELDHTKTENADVMLSKSGERLPLLVNMMQLISKSIRIF</sequence>
<keyword evidence="1" id="KW-0472">Membrane</keyword>
<dbReference type="InterPro" id="IPR029058">
    <property type="entry name" value="AB_hydrolase_fold"/>
</dbReference>
<feature type="transmembrane region" description="Helical" evidence="1">
    <location>
        <begin position="233"/>
        <end position="252"/>
    </location>
</feature>
<evidence type="ECO:0000313" key="4">
    <source>
        <dbReference type="EMBL" id="KAJ4815177.1"/>
    </source>
</evidence>
<keyword evidence="1" id="KW-1133">Transmembrane helix</keyword>
<dbReference type="InterPro" id="IPR002921">
    <property type="entry name" value="Fungal_lipase-type"/>
</dbReference>
<dbReference type="PANTHER" id="PTHR46398:SF8">
    <property type="entry name" value="FUNGAL LIPASE-LIKE DOMAIN-CONTAINING PROTEIN"/>
    <property type="match status" value="1"/>
</dbReference>
<evidence type="ECO:0000259" key="3">
    <source>
        <dbReference type="Pfam" id="PF03893"/>
    </source>
</evidence>
<reference evidence="4" key="1">
    <citation type="submission" date="2022-08" db="EMBL/GenBank/DDBJ databases">
        <authorList>
            <person name="Marques A."/>
        </authorList>
    </citation>
    <scope>NUCLEOTIDE SEQUENCE</scope>
    <source>
        <strain evidence="4">RhyPub2mFocal</strain>
        <tissue evidence="4">Leaves</tissue>
    </source>
</reference>
<keyword evidence="1" id="KW-0812">Transmembrane</keyword>
<dbReference type="AlphaFoldDB" id="A0AAV8HK23"/>
<dbReference type="Pfam" id="PF01764">
    <property type="entry name" value="Lipase_3"/>
    <property type="match status" value="1"/>
</dbReference>
<evidence type="ECO:0000313" key="5">
    <source>
        <dbReference type="Proteomes" id="UP001140206"/>
    </source>
</evidence>
<gene>
    <name evidence="4" type="ORF">LUZ62_027743</name>
</gene>
<dbReference type="EMBL" id="JAMFTS010000001">
    <property type="protein sequence ID" value="KAJ4815177.1"/>
    <property type="molecule type" value="Genomic_DNA"/>
</dbReference>
<evidence type="ECO:0000259" key="2">
    <source>
        <dbReference type="Pfam" id="PF01764"/>
    </source>
</evidence>
<feature type="transmembrane region" description="Helical" evidence="1">
    <location>
        <begin position="157"/>
        <end position="179"/>
    </location>
</feature>
<keyword evidence="5" id="KW-1185">Reference proteome</keyword>
<feature type="domain" description="Mono-/di-acylglycerol lipase N-terminal" evidence="3">
    <location>
        <begin position="8"/>
        <end position="69"/>
    </location>
</feature>
<accession>A0AAV8HK23</accession>
<proteinExistence type="predicted"/>
<dbReference type="SUPFAM" id="SSF53474">
    <property type="entry name" value="alpha/beta-Hydrolases"/>
    <property type="match status" value="1"/>
</dbReference>
<dbReference type="GO" id="GO:0016042">
    <property type="term" value="P:lipid catabolic process"/>
    <property type="evidence" value="ECO:0007669"/>
    <property type="project" value="InterPro"/>
</dbReference>
<dbReference type="PANTHER" id="PTHR46398">
    <property type="entry name" value="ALPHA/BETA-HYDROLASES SUPERFAMILY PROTEIN"/>
    <property type="match status" value="1"/>
</dbReference>
<protein>
    <submittedName>
        <fullName evidence="4">Sn1-specific diacylglycerol lipase alpha</fullName>
    </submittedName>
</protein>
<name>A0AAV8HK23_9POAL</name>
<comment type="caution">
    <text evidence="4">The sequence shown here is derived from an EMBL/GenBank/DDBJ whole genome shotgun (WGS) entry which is preliminary data.</text>
</comment>